<proteinExistence type="predicted"/>
<protein>
    <submittedName>
        <fullName evidence="1">Rv3235 family protein</fullName>
    </submittedName>
</protein>
<dbReference type="Proteomes" id="UP001592531">
    <property type="component" value="Unassembled WGS sequence"/>
</dbReference>
<dbReference type="Pfam" id="PF20060">
    <property type="entry name" value="DUF6459"/>
    <property type="match status" value="1"/>
</dbReference>
<organism evidence="1 2">
    <name type="scientific">Streptacidiphilus cavernicola</name>
    <dbReference type="NCBI Taxonomy" id="3342716"/>
    <lineage>
        <taxon>Bacteria</taxon>
        <taxon>Bacillati</taxon>
        <taxon>Actinomycetota</taxon>
        <taxon>Actinomycetes</taxon>
        <taxon>Kitasatosporales</taxon>
        <taxon>Streptomycetaceae</taxon>
        <taxon>Streptacidiphilus</taxon>
    </lineage>
</organism>
<dbReference type="EMBL" id="JBHFAB010000017">
    <property type="protein sequence ID" value="MFC1419259.1"/>
    <property type="molecule type" value="Genomic_DNA"/>
</dbReference>
<dbReference type="InterPro" id="IPR045596">
    <property type="entry name" value="DUF6459"/>
</dbReference>
<dbReference type="RefSeq" id="WP_380538393.1">
    <property type="nucleotide sequence ID" value="NZ_JBHFAB010000017.1"/>
</dbReference>
<sequence>MIETSTCRPGPRPAPARSGVRVGRLHGVGARPRACGSAPTRTRDNALAGHYAQRLLEVLSGHRVCDQLAALATEEVFDDVRTLVRRRLLRAPGDVRPVLGRVFDDSPAPGVLEVTATVGVGDRVELLAFRLEQRGTPRRPETTTWRFTALETRW</sequence>
<evidence type="ECO:0000313" key="1">
    <source>
        <dbReference type="EMBL" id="MFC1419259.1"/>
    </source>
</evidence>
<name>A0ABV6VZS6_9ACTN</name>
<keyword evidence="2" id="KW-1185">Reference proteome</keyword>
<evidence type="ECO:0000313" key="2">
    <source>
        <dbReference type="Proteomes" id="UP001592531"/>
    </source>
</evidence>
<gene>
    <name evidence="1" type="ORF">ACEZDE_21865</name>
</gene>
<accession>A0ABV6VZS6</accession>
<comment type="caution">
    <text evidence="1">The sequence shown here is derived from an EMBL/GenBank/DDBJ whole genome shotgun (WGS) entry which is preliminary data.</text>
</comment>
<reference evidence="1 2" key="1">
    <citation type="submission" date="2024-09" db="EMBL/GenBank/DDBJ databases">
        <authorList>
            <person name="Lee S.D."/>
        </authorList>
    </citation>
    <scope>NUCLEOTIDE SEQUENCE [LARGE SCALE GENOMIC DNA]</scope>
    <source>
        <strain evidence="1 2">N8-3</strain>
    </source>
</reference>